<dbReference type="OrthoDB" id="9801597at2"/>
<comment type="similarity">
    <text evidence="1">Belongs to the CvfB family.</text>
</comment>
<dbReference type="InterPro" id="IPR036388">
    <property type="entry name" value="WH-like_DNA-bd_sf"/>
</dbReference>
<dbReference type="EMBL" id="VLPL01000001">
    <property type="protein sequence ID" value="TSJ47761.1"/>
    <property type="molecule type" value="Genomic_DNA"/>
</dbReference>
<organism evidence="4 5">
    <name type="scientific">Fluviicola chungangensis</name>
    <dbReference type="NCBI Taxonomy" id="2597671"/>
    <lineage>
        <taxon>Bacteria</taxon>
        <taxon>Pseudomonadati</taxon>
        <taxon>Bacteroidota</taxon>
        <taxon>Flavobacteriia</taxon>
        <taxon>Flavobacteriales</taxon>
        <taxon>Crocinitomicaceae</taxon>
        <taxon>Fluviicola</taxon>
    </lineage>
</organism>
<dbReference type="PANTHER" id="PTHR37296:SF1">
    <property type="entry name" value="CONSERVED VIRULENCE FACTOR B"/>
    <property type="match status" value="1"/>
</dbReference>
<evidence type="ECO:0000259" key="2">
    <source>
        <dbReference type="Pfam" id="PF13509"/>
    </source>
</evidence>
<dbReference type="Gene3D" id="1.10.10.10">
    <property type="entry name" value="Winged helix-like DNA-binding domain superfamily/Winged helix DNA-binding domain"/>
    <property type="match status" value="1"/>
</dbReference>
<gene>
    <name evidence="4" type="ORF">FO442_01130</name>
</gene>
<dbReference type="InterPro" id="IPR039566">
    <property type="entry name" value="CvfB_S1_st"/>
</dbReference>
<dbReference type="RefSeq" id="WP_144331296.1">
    <property type="nucleotide sequence ID" value="NZ_VLPL01000001.1"/>
</dbReference>
<dbReference type="InterPro" id="IPR014464">
    <property type="entry name" value="CvfB_fam"/>
</dbReference>
<feature type="domain" description="Conserved virulence factor B-like winged helix" evidence="3">
    <location>
        <begin position="218"/>
        <end position="274"/>
    </location>
</feature>
<proteinExistence type="inferred from homology"/>
<dbReference type="InterPro" id="IPR040764">
    <property type="entry name" value="CvfB_WH"/>
</dbReference>
<reference evidence="4 5" key="1">
    <citation type="submission" date="2019-07" db="EMBL/GenBank/DDBJ databases">
        <authorList>
            <person name="Huq M.A."/>
        </authorList>
    </citation>
    <scope>NUCLEOTIDE SEQUENCE [LARGE SCALE GENOMIC DNA]</scope>
    <source>
        <strain evidence="4 5">MAH-3</strain>
    </source>
</reference>
<dbReference type="PANTHER" id="PTHR37296">
    <property type="entry name" value="CONSERVED VIRULENCE FACTOR B"/>
    <property type="match status" value="1"/>
</dbReference>
<dbReference type="Gene3D" id="2.40.50.140">
    <property type="entry name" value="Nucleic acid-binding proteins"/>
    <property type="match status" value="2"/>
</dbReference>
<dbReference type="Pfam" id="PF17783">
    <property type="entry name" value="WHD_CvfB"/>
    <property type="match status" value="1"/>
</dbReference>
<dbReference type="Pfam" id="PF13509">
    <property type="entry name" value="S1_2"/>
    <property type="match status" value="1"/>
</dbReference>
<protein>
    <submittedName>
        <fullName evidence="4">GntR family transcriptional regulator</fullName>
    </submittedName>
</protein>
<keyword evidence="5" id="KW-1185">Reference proteome</keyword>
<accession>A0A556N6M8</accession>
<dbReference type="Proteomes" id="UP000316008">
    <property type="component" value="Unassembled WGS sequence"/>
</dbReference>
<evidence type="ECO:0000259" key="3">
    <source>
        <dbReference type="Pfam" id="PF17783"/>
    </source>
</evidence>
<evidence type="ECO:0000256" key="1">
    <source>
        <dbReference type="PIRNR" id="PIRNR012524"/>
    </source>
</evidence>
<comment type="caution">
    <text evidence="4">The sequence shown here is derived from an EMBL/GenBank/DDBJ whole genome shotgun (WGS) entry which is preliminary data.</text>
</comment>
<evidence type="ECO:0000313" key="5">
    <source>
        <dbReference type="Proteomes" id="UP000316008"/>
    </source>
</evidence>
<name>A0A556N6M8_9FLAO</name>
<dbReference type="InterPro" id="IPR012340">
    <property type="entry name" value="NA-bd_OB-fold"/>
</dbReference>
<dbReference type="PIRSF" id="PIRSF012524">
    <property type="entry name" value="YitL_S1"/>
    <property type="match status" value="1"/>
</dbReference>
<sequence length="277" mass="32257">MELGVYNELRLDRFTSPGAYLEDEEGNDVLLPTKYVDPSFQVDDMVKVFLYKDSEGRIIATTLTPKVLVNQFAFLKIVEVNQYGAFAEWGVEKHLLIPFREQPKPLEEGKHYFIYMYIDEATQRLVGTSRIGMYIEPVSNEVQENDQVDLMVWEFTDLGLKVLVNNKFQGLIFKNELHRRVRMGENLKGYVKKVRQDGKLDIVLEKPGYDKIDMHSRKLLAMLHDNEGFLDLTDKSDPEEIQYRTGWSKKVFKQVVGNLYKQRLISLHENGITLIEN</sequence>
<feature type="domain" description="Conserved virulence factor B first S1" evidence="2">
    <location>
        <begin position="3"/>
        <end position="62"/>
    </location>
</feature>
<evidence type="ECO:0000313" key="4">
    <source>
        <dbReference type="EMBL" id="TSJ47761.1"/>
    </source>
</evidence>
<dbReference type="AlphaFoldDB" id="A0A556N6M8"/>